<reference evidence="1 2" key="3">
    <citation type="journal article" date="2004" name="Bioinformatics">
        <title>PHIRE, a deterministic approach to reveal regulatory elements in bacteriophage genomes.</title>
        <authorList>
            <person name="Lavigne R."/>
            <person name="Sun W.D."/>
            <person name="Volckaert G."/>
        </authorList>
    </citation>
    <scope>NUCLEOTIDE SEQUENCE [LARGE SCALE GENOMIC DNA]</scope>
</reference>
<keyword evidence="2" id="KW-1185">Reference proteome</keyword>
<reference evidence="1 2" key="4">
    <citation type="journal article" date="2005" name="J. Mol. Biol.">
        <title>Genome comparison of Pseudomonas aeruginosa large phages.</title>
        <authorList>
            <person name="Hertveldt K."/>
            <person name="Lavigne R."/>
            <person name="Pleteneva E."/>
            <person name="Sernova N."/>
            <person name="Kurochkina L."/>
            <person name="Korchevskii R."/>
            <person name="Robben J."/>
            <person name="Mesyanzhinov V."/>
            <person name="Krylov V.N."/>
            <person name="Volckaert G."/>
        </authorList>
    </citation>
    <scope>NUCLEOTIDE SEQUENCE</scope>
</reference>
<dbReference type="GeneID" id="5176726"/>
<sequence length="81" mass="9147">MTGDFDHLSNRQLADLLAGYHLYGTKRTSEIPGPVMLKLIRKRLRATEPLPDIIPCLDDGKDERVLGLFGERITVKGKEKQ</sequence>
<name>Q2Z109_9CAUD</name>
<reference evidence="1 2" key="2">
    <citation type="journal article" date="2003" name="Res. Microbiol.">
        <title>Myoviridae bacteriophages of Pseudomonas aeruginosa: a long and complex evolutionary pathway.</title>
        <authorList>
            <person name="Krylov V.N."/>
            <person name="Pleteneva E.A."/>
            <person name="Bourkalsteva M.V."/>
            <person name="Shaburova O.V."/>
            <person name="Volckaert G."/>
            <person name="Sykilinda N.N."/>
            <person name="Kurochkina L.P."/>
            <person name="Mesyanzhinov V.V."/>
        </authorList>
    </citation>
    <scope>NUCLEOTIDE SEQUENCE [LARGE SCALE GENOMIC DNA]</scope>
</reference>
<evidence type="ECO:0000313" key="1">
    <source>
        <dbReference type="EMBL" id="CAG27166.1"/>
    </source>
</evidence>
<organism evidence="1 2">
    <name type="scientific">Pseudomonas phage EL</name>
    <dbReference type="NCBI Taxonomy" id="273133"/>
    <lineage>
        <taxon>Viruses</taxon>
        <taxon>Duplodnaviria</taxon>
        <taxon>Heunggongvirae</taxon>
        <taxon>Uroviricota</taxon>
        <taxon>Caudoviricetes</taxon>
        <taxon>Chimalliviridae</taxon>
        <taxon>Elvirus</taxon>
        <taxon>Elvirus EL</taxon>
    </lineage>
</organism>
<accession>Q2Z109</accession>
<dbReference type="EMBL" id="AJ697969">
    <property type="protein sequence ID" value="CAG27166.1"/>
    <property type="molecule type" value="Genomic_DNA"/>
</dbReference>
<evidence type="ECO:0000313" key="2">
    <source>
        <dbReference type="Proteomes" id="UP000001239"/>
    </source>
</evidence>
<proteinExistence type="predicted"/>
<reference evidence="1 2" key="1">
    <citation type="journal article" date="2002" name="Genetika">
        <title>Phenogenetic characterization of a group of giant Phi KZ-like bacteriophages of Pseudomonas aeruginosa].</title>
        <authorList>
            <person name="Burkal'tseva M.V."/>
            <person name="Krylov V.N."/>
            <person name="Pleteneva E.A."/>
            <person name="Shaburova O.V."/>
            <person name="Krylov S.V."/>
            <person name="Volckaert G."/>
            <person name="Sykilinda N.N."/>
            <person name="Kurochkina L.P."/>
            <person name="Mesyanzhinov V.V."/>
        </authorList>
    </citation>
    <scope>NUCLEOTIDE SEQUENCE [LARGE SCALE GENOMIC DNA]</scope>
</reference>
<dbReference type="KEGG" id="vg:5176726"/>
<dbReference type="Proteomes" id="UP000001239">
    <property type="component" value="Segment"/>
</dbReference>
<dbReference type="RefSeq" id="YP_418105.1">
    <property type="nucleotide sequence ID" value="NC_007623.1"/>
</dbReference>
<protein>
    <submittedName>
        <fullName evidence="1">Uncharacterized protein</fullName>
    </submittedName>
</protein>